<evidence type="ECO:0000256" key="5">
    <source>
        <dbReference type="ARBA" id="ARBA00023244"/>
    </source>
</evidence>
<dbReference type="RefSeq" id="WP_205007294.1">
    <property type="nucleotide sequence ID" value="NZ_CBCRXA010000007.1"/>
</dbReference>
<evidence type="ECO:0000256" key="3">
    <source>
        <dbReference type="ARBA" id="ARBA00022679"/>
    </source>
</evidence>
<dbReference type="EC" id="2.1.1.107" evidence="1"/>
<dbReference type="InterPro" id="IPR050161">
    <property type="entry name" value="Siro_Cobalamin_biosynth"/>
</dbReference>
<evidence type="ECO:0000256" key="2">
    <source>
        <dbReference type="ARBA" id="ARBA00022603"/>
    </source>
</evidence>
<dbReference type="Gene3D" id="3.30.950.10">
    <property type="entry name" value="Methyltransferase, Cobalt-precorrin-4 Transmethylase, Domain 2"/>
    <property type="match status" value="1"/>
</dbReference>
<evidence type="ECO:0000256" key="1">
    <source>
        <dbReference type="ARBA" id="ARBA00012162"/>
    </source>
</evidence>
<dbReference type="Pfam" id="PF00590">
    <property type="entry name" value="TP_methylase"/>
    <property type="match status" value="1"/>
</dbReference>
<keyword evidence="8" id="KW-1185">Reference proteome</keyword>
<dbReference type="NCBIfam" id="NF004790">
    <property type="entry name" value="PRK06136.1"/>
    <property type="match status" value="1"/>
</dbReference>
<dbReference type="InterPro" id="IPR035996">
    <property type="entry name" value="4pyrrol_Methylase_sf"/>
</dbReference>
<evidence type="ECO:0000256" key="4">
    <source>
        <dbReference type="ARBA" id="ARBA00022691"/>
    </source>
</evidence>
<dbReference type="NCBIfam" id="TIGR01469">
    <property type="entry name" value="cobA_cysG_Cterm"/>
    <property type="match status" value="1"/>
</dbReference>
<reference evidence="7 8" key="1">
    <citation type="submission" date="2021-01" db="EMBL/GenBank/DDBJ databases">
        <title>Genomic Encyclopedia of Type Strains, Phase IV (KMG-IV): sequencing the most valuable type-strain genomes for metagenomic binning, comparative biology and taxonomic classification.</title>
        <authorList>
            <person name="Goeker M."/>
        </authorList>
    </citation>
    <scope>NUCLEOTIDE SEQUENCE [LARGE SCALE GENOMIC DNA]</scope>
    <source>
        <strain evidence="7 8">DSM 100968</strain>
    </source>
</reference>
<gene>
    <name evidence="7" type="ORF">JOC27_002201</name>
</gene>
<dbReference type="InterPro" id="IPR014777">
    <property type="entry name" value="4pyrrole_Mease_sub1"/>
</dbReference>
<dbReference type="GO" id="GO:0032259">
    <property type="term" value="P:methylation"/>
    <property type="evidence" value="ECO:0007669"/>
    <property type="project" value="UniProtKB-KW"/>
</dbReference>
<dbReference type="GO" id="GO:0004851">
    <property type="term" value="F:uroporphyrin-III C-methyltransferase activity"/>
    <property type="evidence" value="ECO:0007669"/>
    <property type="project" value="UniProtKB-EC"/>
</dbReference>
<dbReference type="Proteomes" id="UP000823201">
    <property type="component" value="Unassembled WGS sequence"/>
</dbReference>
<comment type="caution">
    <text evidence="7">The sequence shown here is derived from an EMBL/GenBank/DDBJ whole genome shotgun (WGS) entry which is preliminary data.</text>
</comment>
<dbReference type="CDD" id="cd11642">
    <property type="entry name" value="SUMT"/>
    <property type="match status" value="1"/>
</dbReference>
<keyword evidence="3 7" id="KW-0808">Transferase</keyword>
<dbReference type="PANTHER" id="PTHR45790:SF3">
    <property type="entry name" value="S-ADENOSYL-L-METHIONINE-DEPENDENT UROPORPHYRINOGEN III METHYLTRANSFERASE, CHLOROPLASTIC"/>
    <property type="match status" value="1"/>
</dbReference>
<organism evidence="7 8">
    <name type="scientific">Sporolactobacillus spathodeae</name>
    <dbReference type="NCBI Taxonomy" id="1465502"/>
    <lineage>
        <taxon>Bacteria</taxon>
        <taxon>Bacillati</taxon>
        <taxon>Bacillota</taxon>
        <taxon>Bacilli</taxon>
        <taxon>Bacillales</taxon>
        <taxon>Sporolactobacillaceae</taxon>
        <taxon>Sporolactobacillus</taxon>
    </lineage>
</organism>
<dbReference type="PROSITE" id="PS00839">
    <property type="entry name" value="SUMT_1"/>
    <property type="match status" value="1"/>
</dbReference>
<keyword evidence="5" id="KW-0627">Porphyrin biosynthesis</keyword>
<feature type="domain" description="Tetrapyrrole methylase" evidence="6">
    <location>
        <begin position="3"/>
        <end position="214"/>
    </location>
</feature>
<dbReference type="InterPro" id="IPR003043">
    <property type="entry name" value="Uropor_MeTrfase_CS"/>
</dbReference>
<evidence type="ECO:0000259" key="6">
    <source>
        <dbReference type="Pfam" id="PF00590"/>
    </source>
</evidence>
<accession>A0ABS2QAG1</accession>
<keyword evidence="2 7" id="KW-0489">Methyltransferase</keyword>
<dbReference type="SUPFAM" id="SSF53790">
    <property type="entry name" value="Tetrapyrrole methylase"/>
    <property type="match status" value="1"/>
</dbReference>
<proteinExistence type="predicted"/>
<sequence>MGKVYLIGAGPGDPELITMKGFRLIQSADVILYDRLVNEALLDYAPKKARRIFCGKAPQSCAYKQEEINDLLVHFSKNFQTIIRLKGGDPFIFGRGGEEAAALALRHIPFEIVPGITAGIGVAAYAGIPVTHRQLASSVAFVTGHSRAGGSDQTHWAELAHAVDTLAVYMGIAELPHIVAHLITGGKKPSTPCAVIEWGTTIRQRTVIGTLATISGQVASQEIANPAMIIVGSVVNLREKIKWFEDRGLPSEIEARSSY</sequence>
<keyword evidence="4" id="KW-0949">S-adenosyl-L-methionine</keyword>
<dbReference type="InterPro" id="IPR000878">
    <property type="entry name" value="4pyrrol_Mease"/>
</dbReference>
<dbReference type="InterPro" id="IPR014776">
    <property type="entry name" value="4pyrrole_Mease_sub2"/>
</dbReference>
<dbReference type="PANTHER" id="PTHR45790">
    <property type="entry name" value="SIROHEME SYNTHASE-RELATED"/>
    <property type="match status" value="1"/>
</dbReference>
<dbReference type="InterPro" id="IPR006366">
    <property type="entry name" value="CobA/CysG_C"/>
</dbReference>
<evidence type="ECO:0000313" key="7">
    <source>
        <dbReference type="EMBL" id="MBM7658739.1"/>
    </source>
</evidence>
<evidence type="ECO:0000313" key="8">
    <source>
        <dbReference type="Proteomes" id="UP000823201"/>
    </source>
</evidence>
<dbReference type="Gene3D" id="3.40.1010.10">
    <property type="entry name" value="Cobalt-precorrin-4 Transmethylase, Domain 1"/>
    <property type="match status" value="1"/>
</dbReference>
<name>A0ABS2QAG1_9BACL</name>
<dbReference type="EMBL" id="JAFBEV010000022">
    <property type="protein sequence ID" value="MBM7658739.1"/>
    <property type="molecule type" value="Genomic_DNA"/>
</dbReference>
<protein>
    <recommendedName>
        <fullName evidence="1">uroporphyrinogen-III C-methyltransferase</fullName>
        <ecNumber evidence="1">2.1.1.107</ecNumber>
    </recommendedName>
</protein>